<dbReference type="AlphaFoldDB" id="A0AAU7QBV3"/>
<reference evidence="1" key="1">
    <citation type="submission" date="2024-06" db="EMBL/GenBank/DDBJ databases">
        <authorList>
            <person name="Coelho C."/>
            <person name="Bento M."/>
            <person name="Garcia E."/>
            <person name="Camelo A."/>
            <person name="Brandao I."/>
            <person name="Espirito Santo C."/>
            <person name="Trovao J."/>
            <person name="Verissimo A."/>
            <person name="Costa J."/>
            <person name="Tiago I."/>
        </authorList>
    </citation>
    <scope>NUCLEOTIDE SEQUENCE</scope>
    <source>
        <strain evidence="1">KWT182</strain>
    </source>
</reference>
<sequence>MKVSYGWKLYAQRKALITMGSLTRLNILGALSLSDIGGTVIHDYKTINEQSAILFFYLVGNG</sequence>
<gene>
    <name evidence="1" type="ORF">ABK905_05520</name>
</gene>
<dbReference type="EMBL" id="CP157947">
    <property type="protein sequence ID" value="XBS70629.1"/>
    <property type="molecule type" value="Genomic_DNA"/>
</dbReference>
<organism evidence="1">
    <name type="scientific">Acerihabitans sp. KWT182</name>
    <dbReference type="NCBI Taxonomy" id="3157919"/>
    <lineage>
        <taxon>Bacteria</taxon>
        <taxon>Pseudomonadati</taxon>
        <taxon>Pseudomonadota</taxon>
        <taxon>Gammaproteobacteria</taxon>
        <taxon>Enterobacterales</taxon>
        <taxon>Pectobacteriaceae</taxon>
        <taxon>Acerihabitans</taxon>
    </lineage>
</organism>
<accession>A0AAU7QBV3</accession>
<evidence type="ECO:0000313" key="1">
    <source>
        <dbReference type="EMBL" id="XBS70629.1"/>
    </source>
</evidence>
<proteinExistence type="predicted"/>
<name>A0AAU7QBV3_9GAMM</name>
<protein>
    <submittedName>
        <fullName evidence="1">Uncharacterized protein</fullName>
    </submittedName>
</protein>